<comment type="caution">
    <text evidence="1">The sequence shown here is derived from an EMBL/GenBank/DDBJ whole genome shotgun (WGS) entry which is preliminary data.</text>
</comment>
<organism evidence="1 2">
    <name type="scientific">Compostimonas suwonensis</name>
    <dbReference type="NCBI Taxonomy" id="1048394"/>
    <lineage>
        <taxon>Bacteria</taxon>
        <taxon>Bacillati</taxon>
        <taxon>Actinomycetota</taxon>
        <taxon>Actinomycetes</taxon>
        <taxon>Micrococcales</taxon>
        <taxon>Microbacteriaceae</taxon>
        <taxon>Compostimonas</taxon>
    </lineage>
</organism>
<keyword evidence="2" id="KW-1185">Reference proteome</keyword>
<dbReference type="EMBL" id="PGFB01000002">
    <property type="protein sequence ID" value="PJJ63285.1"/>
    <property type="molecule type" value="Genomic_DNA"/>
</dbReference>
<accession>A0A2M9BYY0</accession>
<evidence type="ECO:0000313" key="1">
    <source>
        <dbReference type="EMBL" id="PJJ63285.1"/>
    </source>
</evidence>
<name>A0A2M9BYY0_9MICO</name>
<protein>
    <recommendedName>
        <fullName evidence="3">RibD domain-containing protein</fullName>
    </recommendedName>
</protein>
<dbReference type="Proteomes" id="UP000230161">
    <property type="component" value="Unassembled WGS sequence"/>
</dbReference>
<reference evidence="1 2" key="1">
    <citation type="submission" date="2017-11" db="EMBL/GenBank/DDBJ databases">
        <title>Genomic Encyclopedia of Archaeal and Bacterial Type Strains, Phase II (KMG-II): From Individual Species to Whole Genera.</title>
        <authorList>
            <person name="Goeker M."/>
        </authorList>
    </citation>
    <scope>NUCLEOTIDE SEQUENCE [LARGE SCALE GENOMIC DNA]</scope>
    <source>
        <strain evidence="1 2">DSM 25625</strain>
    </source>
</reference>
<dbReference type="AlphaFoldDB" id="A0A2M9BYY0"/>
<evidence type="ECO:0008006" key="3">
    <source>
        <dbReference type="Google" id="ProtNLM"/>
    </source>
</evidence>
<sequence>MRELVVVENVSLDGVMLAPGRRDEDTRGGFDRGGGASALAEAALIRSARLPFG</sequence>
<dbReference type="RefSeq" id="WP_211294451.1">
    <property type="nucleotide sequence ID" value="NZ_PGFB01000002.1"/>
</dbReference>
<gene>
    <name evidence="1" type="ORF">CLV54_0947</name>
</gene>
<evidence type="ECO:0000313" key="2">
    <source>
        <dbReference type="Proteomes" id="UP000230161"/>
    </source>
</evidence>
<proteinExistence type="predicted"/>